<dbReference type="EMBL" id="SSTD01017617">
    <property type="protein sequence ID" value="TYJ99676.1"/>
    <property type="molecule type" value="Genomic_DNA"/>
</dbReference>
<name>A0A5D3BKK6_CUCMM</name>
<accession>A0A5D3BKK6</accession>
<sequence length="107" mass="12512">MAKESRHCFLKSLPDLWVSSSALHSSALREQMWSIPPPFLPHKRSETLSIDFLFSTQPIYTHIKWGDQQEGRMARLIAGKRTSWFEGSLRSWLRKLSRQVQDKENAQ</sequence>
<gene>
    <name evidence="1" type="ORF">E5676_scaffold562G00680</name>
</gene>
<protein>
    <submittedName>
        <fullName evidence="1">Uncharacterized protein</fullName>
    </submittedName>
</protein>
<dbReference type="Proteomes" id="UP000321947">
    <property type="component" value="Unassembled WGS sequence"/>
</dbReference>
<comment type="caution">
    <text evidence="1">The sequence shown here is derived from an EMBL/GenBank/DDBJ whole genome shotgun (WGS) entry which is preliminary data.</text>
</comment>
<evidence type="ECO:0000313" key="2">
    <source>
        <dbReference type="Proteomes" id="UP000321947"/>
    </source>
</evidence>
<proteinExistence type="predicted"/>
<dbReference type="AlphaFoldDB" id="A0A5D3BKK6"/>
<evidence type="ECO:0000313" key="1">
    <source>
        <dbReference type="EMBL" id="TYJ99676.1"/>
    </source>
</evidence>
<reference evidence="1 2" key="1">
    <citation type="submission" date="2019-08" db="EMBL/GenBank/DDBJ databases">
        <title>Draft genome sequences of two oriental melons (Cucumis melo L. var makuwa).</title>
        <authorList>
            <person name="Kwon S.-Y."/>
        </authorList>
    </citation>
    <scope>NUCLEOTIDE SEQUENCE [LARGE SCALE GENOMIC DNA]</scope>
    <source>
        <strain evidence="2">cv. Chang Bougi</strain>
        <tissue evidence="1">Leaf</tissue>
    </source>
</reference>
<organism evidence="1 2">
    <name type="scientific">Cucumis melo var. makuwa</name>
    <name type="common">Oriental melon</name>
    <dbReference type="NCBI Taxonomy" id="1194695"/>
    <lineage>
        <taxon>Eukaryota</taxon>
        <taxon>Viridiplantae</taxon>
        <taxon>Streptophyta</taxon>
        <taxon>Embryophyta</taxon>
        <taxon>Tracheophyta</taxon>
        <taxon>Spermatophyta</taxon>
        <taxon>Magnoliopsida</taxon>
        <taxon>eudicotyledons</taxon>
        <taxon>Gunneridae</taxon>
        <taxon>Pentapetalae</taxon>
        <taxon>rosids</taxon>
        <taxon>fabids</taxon>
        <taxon>Cucurbitales</taxon>
        <taxon>Cucurbitaceae</taxon>
        <taxon>Benincaseae</taxon>
        <taxon>Cucumis</taxon>
    </lineage>
</organism>